<dbReference type="Proteomes" id="UP000094243">
    <property type="component" value="Unassembled WGS sequence"/>
</dbReference>
<keyword evidence="4" id="KW-1185">Reference proteome</keyword>
<dbReference type="NCBIfam" id="TIGR03083">
    <property type="entry name" value="maleylpyruvate isomerase family mycothiol-dependent enzyme"/>
    <property type="match status" value="1"/>
</dbReference>
<evidence type="ECO:0000313" key="3">
    <source>
        <dbReference type="EMBL" id="ODQ83986.1"/>
    </source>
</evidence>
<feature type="domain" description="MDMPI C-terminal" evidence="1">
    <location>
        <begin position="182"/>
        <end position="273"/>
    </location>
</feature>
<dbReference type="InterPro" id="IPR017517">
    <property type="entry name" value="Maleyloyr_isom"/>
</dbReference>
<evidence type="ECO:0000259" key="1">
    <source>
        <dbReference type="Pfam" id="PF07398"/>
    </source>
</evidence>
<name>A0A1E3R233_9MYCO</name>
<accession>A0A1E3R233</accession>
<comment type="caution">
    <text evidence="3">The sequence shown here is derived from an EMBL/GenBank/DDBJ whole genome shotgun (WGS) entry which is preliminary data.</text>
</comment>
<evidence type="ECO:0000259" key="2">
    <source>
        <dbReference type="Pfam" id="PF11716"/>
    </source>
</evidence>
<evidence type="ECO:0008006" key="5">
    <source>
        <dbReference type="Google" id="ProtNLM"/>
    </source>
</evidence>
<dbReference type="InterPro" id="IPR034660">
    <property type="entry name" value="DinB/YfiT-like"/>
</dbReference>
<sequence>MGYACSDTLAAVTILDKSTVLAGLFAVWDDIAALAAGLDDAQWQAPTALPGWTVHDVTAHMVGTESMLRGLPTPETDVDVSTLTHVRNDIGAMNERWVRDMRRISPGQLLEEFRAVTADRREALTALSDDDWNAATMTPAGPDSYGRFMRVRVFDCWMHEHDIRDAVGQPASNEELTGPAADLALDEMSASMGFVVGKLGGAPDGSWVSIELTGPLARTINVAVTGRAQVVDDFGDEQPTSTIRLDGLLFTRLAGGRTPLDHDAVTYGGDVAVGRRIVEHLNYVI</sequence>
<proteinExistence type="predicted"/>
<reference evidence="4" key="1">
    <citation type="submission" date="2016-09" db="EMBL/GenBank/DDBJ databases">
        <authorList>
            <person name="Greninger A.L."/>
            <person name="Jerome K.R."/>
            <person name="Mcnair B."/>
            <person name="Wallis C."/>
            <person name="Fang F."/>
        </authorList>
    </citation>
    <scope>NUCLEOTIDE SEQUENCE [LARGE SCALE GENOMIC DNA]</scope>
    <source>
        <strain evidence="4">M7</strain>
    </source>
</reference>
<dbReference type="EMBL" id="MIGZ01000326">
    <property type="protein sequence ID" value="ODQ83986.1"/>
    <property type="molecule type" value="Genomic_DNA"/>
</dbReference>
<dbReference type="InterPro" id="IPR010872">
    <property type="entry name" value="MDMPI_C-term_domain"/>
</dbReference>
<dbReference type="InterPro" id="IPR024344">
    <property type="entry name" value="MDMPI_metal-binding"/>
</dbReference>
<dbReference type="Gene3D" id="1.20.120.450">
    <property type="entry name" value="dinb family like domain"/>
    <property type="match status" value="1"/>
</dbReference>
<organism evidence="3 4">
    <name type="scientific">Mycolicibacterium holsaticum</name>
    <dbReference type="NCBI Taxonomy" id="152142"/>
    <lineage>
        <taxon>Bacteria</taxon>
        <taxon>Bacillati</taxon>
        <taxon>Actinomycetota</taxon>
        <taxon>Actinomycetes</taxon>
        <taxon>Mycobacteriales</taxon>
        <taxon>Mycobacteriaceae</taxon>
        <taxon>Mycolicibacterium</taxon>
    </lineage>
</organism>
<feature type="domain" description="Mycothiol-dependent maleylpyruvate isomerase metal-binding" evidence="2">
    <location>
        <begin position="26"/>
        <end position="164"/>
    </location>
</feature>
<evidence type="ECO:0000313" key="4">
    <source>
        <dbReference type="Proteomes" id="UP000094243"/>
    </source>
</evidence>
<dbReference type="Pfam" id="PF11716">
    <property type="entry name" value="MDMPI_N"/>
    <property type="match status" value="1"/>
</dbReference>
<dbReference type="AlphaFoldDB" id="A0A1E3R233"/>
<dbReference type="Pfam" id="PF07398">
    <property type="entry name" value="MDMPI_C"/>
    <property type="match status" value="1"/>
</dbReference>
<dbReference type="GO" id="GO:0046872">
    <property type="term" value="F:metal ion binding"/>
    <property type="evidence" value="ECO:0007669"/>
    <property type="project" value="InterPro"/>
</dbReference>
<protein>
    <recommendedName>
        <fullName evidence="5">Mycothiol-dependent maleylpyruvate isomerase metal-binding domain-containing protein</fullName>
    </recommendedName>
</protein>
<dbReference type="SUPFAM" id="SSF109854">
    <property type="entry name" value="DinB/YfiT-like putative metalloenzymes"/>
    <property type="match status" value="1"/>
</dbReference>
<gene>
    <name evidence="3" type="ORF">BHQ17_28115</name>
</gene>